<dbReference type="PROSITE" id="PS50175">
    <property type="entry name" value="ASP_PROT_RETROV"/>
    <property type="match status" value="1"/>
</dbReference>
<proteinExistence type="predicted"/>
<feature type="non-terminal residue" evidence="5">
    <location>
        <position position="159"/>
    </location>
</feature>
<dbReference type="Pfam" id="PF00692">
    <property type="entry name" value="dUTPase"/>
    <property type="match status" value="1"/>
</dbReference>
<dbReference type="InterPro" id="IPR001995">
    <property type="entry name" value="Peptidase_A2_cat"/>
</dbReference>
<dbReference type="AlphaFoldDB" id="A0A7L2H1Z6"/>
<dbReference type="InterPro" id="IPR036157">
    <property type="entry name" value="dUTPase-like_sf"/>
</dbReference>
<keyword evidence="3" id="KW-0378">Hydrolase</keyword>
<protein>
    <submittedName>
        <fullName evidence="5">POK9 protein</fullName>
    </submittedName>
</protein>
<sequence length="159" mass="16969">AGSAGVDPATAVEITLWDSTVQCIPTATKGPLGYGLSALLLGRSSTRRKGLFVLPGVIDTDFTGQIQIMVWTPIPPVNIPAASRIAQLVPFKACVPHALEQNRGEGSFGSTGEPDVFWALEIEKRKPTLKIRLMHPRAQPEVWECGILVDTGADVAIIA</sequence>
<feature type="domain" description="Peptidase A2" evidence="4">
    <location>
        <begin position="145"/>
        <end position="159"/>
    </location>
</feature>
<evidence type="ECO:0000259" key="4">
    <source>
        <dbReference type="PROSITE" id="PS50175"/>
    </source>
</evidence>
<dbReference type="GO" id="GO:0004190">
    <property type="term" value="F:aspartic-type endopeptidase activity"/>
    <property type="evidence" value="ECO:0007669"/>
    <property type="project" value="UniProtKB-KW"/>
</dbReference>
<feature type="non-terminal residue" evidence="5">
    <location>
        <position position="1"/>
    </location>
</feature>
<evidence type="ECO:0000313" key="6">
    <source>
        <dbReference type="Proteomes" id="UP000539599"/>
    </source>
</evidence>
<accession>A0A7L2H1Z6</accession>
<evidence type="ECO:0000256" key="2">
    <source>
        <dbReference type="ARBA" id="ARBA00022750"/>
    </source>
</evidence>
<organism evidence="5 6">
    <name type="scientific">Sagittarius serpentarius</name>
    <name type="common">Secretary bird</name>
    <dbReference type="NCBI Taxonomy" id="56258"/>
    <lineage>
        <taxon>Eukaryota</taxon>
        <taxon>Metazoa</taxon>
        <taxon>Chordata</taxon>
        <taxon>Craniata</taxon>
        <taxon>Vertebrata</taxon>
        <taxon>Euteleostomi</taxon>
        <taxon>Archelosauria</taxon>
        <taxon>Archosauria</taxon>
        <taxon>Dinosauria</taxon>
        <taxon>Saurischia</taxon>
        <taxon>Theropoda</taxon>
        <taxon>Coelurosauria</taxon>
        <taxon>Aves</taxon>
        <taxon>Neognathae</taxon>
        <taxon>Neoaves</taxon>
        <taxon>Telluraves</taxon>
        <taxon>Accipitrimorphae</taxon>
        <taxon>Accipitriformes</taxon>
        <taxon>Sagittariidae</taxon>
        <taxon>Sagittarius</taxon>
    </lineage>
</organism>
<dbReference type="EMBL" id="VWYJ01001525">
    <property type="protein sequence ID" value="NXQ93363.1"/>
    <property type="molecule type" value="Genomic_DNA"/>
</dbReference>
<keyword evidence="2" id="KW-0064">Aspartyl protease</keyword>
<evidence type="ECO:0000313" key="5">
    <source>
        <dbReference type="EMBL" id="NXQ93363.1"/>
    </source>
</evidence>
<gene>
    <name evidence="5" type="primary">Ervk9_0</name>
    <name evidence="5" type="ORF">SAGSER_R02143</name>
</gene>
<dbReference type="Gene3D" id="2.70.40.10">
    <property type="match status" value="1"/>
</dbReference>
<evidence type="ECO:0000256" key="3">
    <source>
        <dbReference type="ARBA" id="ARBA00022801"/>
    </source>
</evidence>
<dbReference type="Proteomes" id="UP000539599">
    <property type="component" value="Unassembled WGS sequence"/>
</dbReference>
<keyword evidence="1" id="KW-0645">Protease</keyword>
<comment type="caution">
    <text evidence="5">The sequence shown here is derived from an EMBL/GenBank/DDBJ whole genome shotgun (WGS) entry which is preliminary data.</text>
</comment>
<dbReference type="GO" id="GO:0006508">
    <property type="term" value="P:proteolysis"/>
    <property type="evidence" value="ECO:0007669"/>
    <property type="project" value="UniProtKB-KW"/>
</dbReference>
<name>A0A7L2H1Z6_SAGSE</name>
<dbReference type="PANTHER" id="PTHR19422">
    <property type="entry name" value="GAG RETROVIRAL POLYPROTEIN"/>
    <property type="match status" value="1"/>
</dbReference>
<keyword evidence="6" id="KW-1185">Reference proteome</keyword>
<dbReference type="CDD" id="cd07557">
    <property type="entry name" value="trimeric_dUTPase"/>
    <property type="match status" value="1"/>
</dbReference>
<dbReference type="InterPro" id="IPR033704">
    <property type="entry name" value="dUTPase_trimeric"/>
</dbReference>
<dbReference type="PANTHER" id="PTHR19422:SF123">
    <property type="entry name" value="RT1 CLASS I, LOCUS CE15"/>
    <property type="match status" value="1"/>
</dbReference>
<evidence type="ECO:0000256" key="1">
    <source>
        <dbReference type="ARBA" id="ARBA00022670"/>
    </source>
</evidence>
<reference evidence="5 6" key="1">
    <citation type="submission" date="2019-09" db="EMBL/GenBank/DDBJ databases">
        <title>Bird 10,000 Genomes (B10K) Project - Family phase.</title>
        <authorList>
            <person name="Zhang G."/>
        </authorList>
    </citation>
    <scope>NUCLEOTIDE SEQUENCE [LARGE SCALE GENOMIC DNA]</scope>
    <source>
        <strain evidence="5">B10K-DU-011-38</strain>
        <tissue evidence="5">Muscle</tissue>
    </source>
</reference>
<dbReference type="InterPro" id="IPR029054">
    <property type="entry name" value="dUTPase-like"/>
</dbReference>
<dbReference type="SUPFAM" id="SSF51283">
    <property type="entry name" value="dUTPase-like"/>
    <property type="match status" value="1"/>
</dbReference>
<dbReference type="InterPro" id="IPR051592">
    <property type="entry name" value="HERV-K_Pro_peptidase_A2"/>
</dbReference>